<gene>
    <name evidence="4" type="ORF">RMAR1173_LOCUS5401</name>
</gene>
<dbReference type="EMBL" id="HBHJ01008329">
    <property type="protein sequence ID" value="CAD9673463.1"/>
    <property type="molecule type" value="Transcribed_RNA"/>
</dbReference>
<evidence type="ECO:0000259" key="3">
    <source>
        <dbReference type="SMART" id="SM00839"/>
    </source>
</evidence>
<feature type="domain" description="Glutamate/phenylalanine/leucine/valine/L-tryptophan dehydrogenase C-terminal" evidence="3">
    <location>
        <begin position="738"/>
        <end position="992"/>
    </location>
</feature>
<dbReference type="GO" id="GO:0006538">
    <property type="term" value="P:L-glutamate catabolic process"/>
    <property type="evidence" value="ECO:0007669"/>
    <property type="project" value="TreeGrafter"/>
</dbReference>
<evidence type="ECO:0000256" key="2">
    <source>
        <dbReference type="ARBA" id="ARBA00023002"/>
    </source>
</evidence>
<name>A0A7S2W8G8_9STRA</name>
<dbReference type="GO" id="GO:0004352">
    <property type="term" value="F:glutamate dehydrogenase (NAD+) activity"/>
    <property type="evidence" value="ECO:0007669"/>
    <property type="project" value="TreeGrafter"/>
</dbReference>
<dbReference type="SMART" id="SM00839">
    <property type="entry name" value="ELFV_dehydrog"/>
    <property type="match status" value="1"/>
</dbReference>
<dbReference type="SUPFAM" id="SSF51735">
    <property type="entry name" value="NAD(P)-binding Rossmann-fold domains"/>
    <property type="match status" value="1"/>
</dbReference>
<organism evidence="4">
    <name type="scientific">Rhizochromulina marina</name>
    <dbReference type="NCBI Taxonomy" id="1034831"/>
    <lineage>
        <taxon>Eukaryota</taxon>
        <taxon>Sar</taxon>
        <taxon>Stramenopiles</taxon>
        <taxon>Ochrophyta</taxon>
        <taxon>Dictyochophyceae</taxon>
        <taxon>Rhizochromulinales</taxon>
        <taxon>Rhizochromulina</taxon>
    </lineage>
</organism>
<accession>A0A7S2W8G8</accession>
<dbReference type="InterPro" id="IPR046346">
    <property type="entry name" value="Aminoacid_DH-like_N_sf"/>
</dbReference>
<dbReference type="Pfam" id="PF00208">
    <property type="entry name" value="ELFV_dehydrog"/>
    <property type="match status" value="1"/>
</dbReference>
<proteinExistence type="inferred from homology"/>
<evidence type="ECO:0000256" key="1">
    <source>
        <dbReference type="ARBA" id="ARBA00006382"/>
    </source>
</evidence>
<sequence length="1144" mass="127481">MLNTARLAARLGARAARRPAAWHRSGSGMMVAGRRFSVPAKSWVPKEEEEMQHVTRKFLVYELTRVQGKVAEVLVPWFTTNMPASYFRQVDMATQQDHLRTLAAHFDPETSTFRKENGRVVLQSVTPGGHIQLTYMDFSGNHTGLLASQLGNLPDNIGNLARIKVFTSLDQQLCFNIYSFSKSSIMDWTPEAASIIDPLWRDAKKEGLKEAVTPSMDTGPRAILDYAAQLEAAHNAGQQLPDGMEWSELFREASLQQFMGQCPSGYVSNSRAKSFLHQRLMFDEVSGTENVAMSTEHSVNDLQGLLDDEGVVADGAEGRPIWWLRVALSNSVPQVALNRILDLLKFRGVDVNRMHLDVLDDGHHGNVTMIRMLVKAPEASGPWWSELEREVKRLKWADDWTLKLAFQSAGTHHEREVGVVRAEILTALNSMTHPILSKQDPWAFSKTNIRQVIEHPRYVRLATGIADLFSARFDPISPVSDTRYNAWLQSLRDEIAADVEELVASTVLNKMVDAVEATLRTNLYLNDRYALSMRFDPRIFRPSSSGLSASPAAWNSLELDAASDFDVPYGVFFVHGRRFNGFHVRFRDISRGGMRLVTPPSVEQLAIESARHFDEAYQLASAQQLKNKDIPEGGSKCVVLIDTMSGAKKSSATTLDAEDRELVVRKSVKAFTDALLDLIVKTDETEERVVDYFGADELLYLGPDEQVIPDDINWIVRRAAERGYPIPSAFMSSKPDAGINHKVYGVTSEGVQVFLDVALHNLDMHPLDSSRSQPVTIKMTGGPDGDVAGNMIKILNREYGDKVSIVALCDHSGSAEDPSGLDIDELLRLVQEEQPIASFDESRLSDQGIVHKVTTDEGLRARNTMHNRVVADAFIPAGGRPATINEDNWRSFLLPNGEPSAKLIVEGANLFVTPGARQLLFNHSKLPIVKDSSANKCGVICSSYEIMSSMLLSESEFSEHKEAIVKDVLQRLRQLARREAELLFAEFNRLPGALPHFSERISNAINSATDAIADALTKDPHHLGDDRRGEELRDLLHQHLPAKLDELAGNRISEQAPAEYVKYAVASSLASRIVYKEGTSIIENHPSSRLAQLSLDYLIAENKVDEVLRAMEEMDWAEYDPTVREQAMRMVRHGGIRAHLASKK</sequence>
<dbReference type="PANTHER" id="PTHR11606">
    <property type="entry name" value="GLUTAMATE DEHYDROGENASE"/>
    <property type="match status" value="1"/>
</dbReference>
<comment type="similarity">
    <text evidence="1">Belongs to the Glu/Leu/Phe/Val dehydrogenases family.</text>
</comment>
<dbReference type="AlphaFoldDB" id="A0A7S2W8G8"/>
<dbReference type="Gene3D" id="3.40.50.720">
    <property type="entry name" value="NAD(P)-binding Rossmann-like Domain"/>
    <property type="match status" value="1"/>
</dbReference>
<dbReference type="GO" id="GO:0005739">
    <property type="term" value="C:mitochondrion"/>
    <property type="evidence" value="ECO:0007669"/>
    <property type="project" value="TreeGrafter"/>
</dbReference>
<evidence type="ECO:0000313" key="4">
    <source>
        <dbReference type="EMBL" id="CAD9673463.1"/>
    </source>
</evidence>
<dbReference type="InterPro" id="IPR006096">
    <property type="entry name" value="Glu/Leu/Phe/Val/Trp_DH_C"/>
</dbReference>
<keyword evidence="2" id="KW-0560">Oxidoreductase</keyword>
<protein>
    <recommendedName>
        <fullName evidence="3">Glutamate/phenylalanine/leucine/valine/L-tryptophan dehydrogenase C-terminal domain-containing protein</fullName>
    </recommendedName>
</protein>
<reference evidence="4" key="1">
    <citation type="submission" date="2021-01" db="EMBL/GenBank/DDBJ databases">
        <authorList>
            <person name="Corre E."/>
            <person name="Pelletier E."/>
            <person name="Niang G."/>
            <person name="Scheremetjew M."/>
            <person name="Finn R."/>
            <person name="Kale V."/>
            <person name="Holt S."/>
            <person name="Cochrane G."/>
            <person name="Meng A."/>
            <person name="Brown T."/>
            <person name="Cohen L."/>
        </authorList>
    </citation>
    <scope>NUCLEOTIDE SEQUENCE</scope>
    <source>
        <strain evidence="4">CCMP1243</strain>
    </source>
</reference>
<dbReference type="InterPro" id="IPR036291">
    <property type="entry name" value="NAD(P)-bd_dom_sf"/>
</dbReference>
<dbReference type="PANTHER" id="PTHR11606:SF39">
    <property type="entry name" value="GLUTAMATE_PHENYLALANINE_LEUCINE_VALINE_L-TRYPTOPHAN DEHYDROGENASE C-TERMINAL DOMAIN-CONTAINING PROTEIN"/>
    <property type="match status" value="1"/>
</dbReference>
<dbReference type="SUPFAM" id="SSF53223">
    <property type="entry name" value="Aminoacid dehydrogenase-like, N-terminal domain"/>
    <property type="match status" value="1"/>
</dbReference>